<dbReference type="Proteomes" id="UP000775872">
    <property type="component" value="Unassembled WGS sequence"/>
</dbReference>
<sequence>MDLIKADGKPLSTFQIARVLCRERVIAVPTLWTNLHLDLLECSFGRVTYDQFAEKEEGPATLLLVFASFAYFNTWRRSHSVAKLICKDKDIYLDDKVCLFFEGKIAEVLPCTTFHVQPVANHARSPPFAAYADLERLQRIRERYFEPMQGASLCDIKLKKATPEVPMQDPYIAAILIAMAQEQQASAFEVYPGPYVMQMTVWRPPMAVTQNVADKSKFRPKLVVTKPDSFCVYLYRTNINSTFLCKFSDPGVQPPHATSMEIQISAIPLKPLCTLGRRLLELVLPE</sequence>
<protein>
    <submittedName>
        <fullName evidence="1">Uncharacterized protein</fullName>
    </submittedName>
</protein>
<gene>
    <name evidence="1" type="ORF">CSOL1703_00012032</name>
</gene>
<keyword evidence="2" id="KW-1185">Reference proteome</keyword>
<organism evidence="1 2">
    <name type="scientific">Clonostachys solani</name>
    <dbReference type="NCBI Taxonomy" id="160281"/>
    <lineage>
        <taxon>Eukaryota</taxon>
        <taxon>Fungi</taxon>
        <taxon>Dikarya</taxon>
        <taxon>Ascomycota</taxon>
        <taxon>Pezizomycotina</taxon>
        <taxon>Sordariomycetes</taxon>
        <taxon>Hypocreomycetidae</taxon>
        <taxon>Hypocreales</taxon>
        <taxon>Bionectriaceae</taxon>
        <taxon>Clonostachys</taxon>
    </lineage>
</organism>
<name>A0A9P0EEX6_9HYPO</name>
<evidence type="ECO:0000313" key="2">
    <source>
        <dbReference type="Proteomes" id="UP000775872"/>
    </source>
</evidence>
<proteinExistence type="predicted"/>
<dbReference type="OrthoDB" id="5343483at2759"/>
<dbReference type="AlphaFoldDB" id="A0A9P0EEX6"/>
<comment type="caution">
    <text evidence="1">The sequence shown here is derived from an EMBL/GenBank/DDBJ whole genome shotgun (WGS) entry which is preliminary data.</text>
</comment>
<dbReference type="EMBL" id="CABFOC020000014">
    <property type="protein sequence ID" value="CAH0046300.1"/>
    <property type="molecule type" value="Genomic_DNA"/>
</dbReference>
<accession>A0A9P0EEX6</accession>
<reference evidence="1" key="1">
    <citation type="submission" date="2021-10" db="EMBL/GenBank/DDBJ databases">
        <authorList>
            <person name="Piombo E."/>
        </authorList>
    </citation>
    <scope>NUCLEOTIDE SEQUENCE</scope>
</reference>
<evidence type="ECO:0000313" key="1">
    <source>
        <dbReference type="EMBL" id="CAH0046300.1"/>
    </source>
</evidence>